<evidence type="ECO:0000256" key="1">
    <source>
        <dbReference type="SAM" id="MobiDB-lite"/>
    </source>
</evidence>
<feature type="compositionally biased region" description="Low complexity" evidence="1">
    <location>
        <begin position="454"/>
        <end position="468"/>
    </location>
</feature>
<comment type="caution">
    <text evidence="3">The sequence shown here is derived from an EMBL/GenBank/DDBJ whole genome shotgun (WGS) entry which is preliminary data.</text>
</comment>
<dbReference type="Proteomes" id="UP001596111">
    <property type="component" value="Unassembled WGS sequence"/>
</dbReference>
<feature type="compositionally biased region" description="Pro residues" evidence="1">
    <location>
        <begin position="273"/>
        <end position="287"/>
    </location>
</feature>
<sequence>MPLPPPDQPAAGRSANPARIMLNSPLAAASRARVYHQRTRQRPRERGRQAVAAIGALLVHIVFLLSFVLGPAYEVTPPPEPKLQFMQVRLIEPPEPPLPPPVRGTPPKERGPRHQGRSSQPTPSSERSAYTQATIAASPAPAAATPVLAKAAKPHAPAPKPKAAPSPPVSLPKPAPTPDLQPVPLAGEPPAVALPTPTLQPPVPPKFQPESIRKPQLEGNRPLTPPASLALPDVPPQSPPPISVASITLNTEVPKTNAPASVAPAHAEVAAAPPAPELQPIPLPAQPSPSVNLQAQLSVPTPTVPNEKPQVQVPTAEVAEAELEAVPPVPATPARSEARTPSVKIEVADTARTPAIQPSIERPQLSAPVTAATPTITAASNPVQSPSPAATEQPAAHETNPSPGDINSGRDVSRAPNATPQGSDTATPGEPNGVVAAPETDTGRNTAATSPKAGQGSDKGSTGQQQGTGQPGGDQPGADQGEKHGELGSYVQLKPRGDTEIMSHGTPNIGYQSTRFDQDWTPEGESSIDTALRHAVEKTTVKHTFHLPRGVRVECAVMPLLPMSLFGCKDPDPPAKPVDAKVYERLHLAPANPVAPPAPAGSGAAPAPMIKFDNSAECAAARVGGGPPPPGCEGIVLPVKPVRSPASSSSSWVPASDQFH</sequence>
<reference evidence="4" key="1">
    <citation type="journal article" date="2019" name="Int. J. Syst. Evol. Microbiol.">
        <title>The Global Catalogue of Microorganisms (GCM) 10K type strain sequencing project: providing services to taxonomists for standard genome sequencing and annotation.</title>
        <authorList>
            <consortium name="The Broad Institute Genomics Platform"/>
            <consortium name="The Broad Institute Genome Sequencing Center for Infectious Disease"/>
            <person name="Wu L."/>
            <person name="Ma J."/>
        </authorList>
    </citation>
    <scope>NUCLEOTIDE SEQUENCE [LARGE SCALE GENOMIC DNA]</scope>
    <source>
        <strain evidence="4">CGMCC 1.13587</strain>
    </source>
</reference>
<feature type="compositionally biased region" description="Polar residues" evidence="1">
    <location>
        <begin position="505"/>
        <end position="515"/>
    </location>
</feature>
<feature type="region of interest" description="Disordered" evidence="1">
    <location>
        <begin position="621"/>
        <end position="660"/>
    </location>
</feature>
<proteinExistence type="predicted"/>
<feature type="region of interest" description="Disordered" evidence="1">
    <location>
        <begin position="147"/>
        <end position="244"/>
    </location>
</feature>
<evidence type="ECO:0000313" key="3">
    <source>
        <dbReference type="EMBL" id="MFC5581869.1"/>
    </source>
</evidence>
<feature type="region of interest" description="Disordered" evidence="1">
    <location>
        <begin position="324"/>
        <end position="524"/>
    </location>
</feature>
<feature type="compositionally biased region" description="Pro residues" evidence="1">
    <location>
        <begin position="233"/>
        <end position="242"/>
    </location>
</feature>
<feature type="compositionally biased region" description="Low complexity" evidence="1">
    <location>
        <begin position="367"/>
        <end position="379"/>
    </location>
</feature>
<keyword evidence="2" id="KW-0472">Membrane</keyword>
<feature type="compositionally biased region" description="Polar residues" evidence="1">
    <location>
        <begin position="416"/>
        <end position="426"/>
    </location>
</feature>
<feature type="transmembrane region" description="Helical" evidence="2">
    <location>
        <begin position="50"/>
        <end position="73"/>
    </location>
</feature>
<name>A0ABW0SXT2_9GAMM</name>
<evidence type="ECO:0000313" key="4">
    <source>
        <dbReference type="Proteomes" id="UP001596111"/>
    </source>
</evidence>
<accession>A0ABW0SXT2</accession>
<feature type="compositionally biased region" description="Polar residues" evidence="1">
    <location>
        <begin position="117"/>
        <end position="131"/>
    </location>
</feature>
<keyword evidence="2" id="KW-0812">Transmembrane</keyword>
<protein>
    <submittedName>
        <fullName evidence="3">Uncharacterized protein</fullName>
    </submittedName>
</protein>
<keyword evidence="4" id="KW-1185">Reference proteome</keyword>
<feature type="compositionally biased region" description="Pro residues" evidence="1">
    <location>
        <begin position="156"/>
        <end position="181"/>
    </location>
</feature>
<feature type="compositionally biased region" description="Polar residues" evidence="1">
    <location>
        <begin position="380"/>
        <end position="390"/>
    </location>
</feature>
<feature type="compositionally biased region" description="Low complexity" evidence="1">
    <location>
        <begin position="638"/>
        <end position="660"/>
    </location>
</feature>
<dbReference type="RefSeq" id="WP_377327419.1">
    <property type="nucleotide sequence ID" value="NZ_JBHSNG010000012.1"/>
</dbReference>
<feature type="compositionally biased region" description="Pro residues" evidence="1">
    <location>
        <begin position="198"/>
        <end position="207"/>
    </location>
</feature>
<feature type="region of interest" description="Disordered" evidence="1">
    <location>
        <begin position="264"/>
        <end position="290"/>
    </location>
</feature>
<dbReference type="EMBL" id="JBHSNG010000012">
    <property type="protein sequence ID" value="MFC5581869.1"/>
    <property type="molecule type" value="Genomic_DNA"/>
</dbReference>
<evidence type="ECO:0000256" key="2">
    <source>
        <dbReference type="SAM" id="Phobius"/>
    </source>
</evidence>
<organism evidence="3 4">
    <name type="scientific">Rhodanobacter terrae</name>
    <dbReference type="NCBI Taxonomy" id="418647"/>
    <lineage>
        <taxon>Bacteria</taxon>
        <taxon>Pseudomonadati</taxon>
        <taxon>Pseudomonadota</taxon>
        <taxon>Gammaproteobacteria</taxon>
        <taxon>Lysobacterales</taxon>
        <taxon>Rhodanobacteraceae</taxon>
        <taxon>Rhodanobacter</taxon>
    </lineage>
</organism>
<feature type="region of interest" description="Disordered" evidence="1">
    <location>
        <begin position="92"/>
        <end position="131"/>
    </location>
</feature>
<feature type="compositionally biased region" description="Pro residues" evidence="1">
    <location>
        <begin position="93"/>
        <end position="104"/>
    </location>
</feature>
<gene>
    <name evidence="3" type="ORF">ACFPPB_12170</name>
</gene>
<keyword evidence="2" id="KW-1133">Transmembrane helix</keyword>